<dbReference type="AlphaFoldDB" id="A0A6L6U4L6"/>
<organism evidence="1 2">
    <name type="scientific">Winogradskyella endarachnes</name>
    <dbReference type="NCBI Taxonomy" id="2681965"/>
    <lineage>
        <taxon>Bacteria</taxon>
        <taxon>Pseudomonadati</taxon>
        <taxon>Bacteroidota</taxon>
        <taxon>Flavobacteriia</taxon>
        <taxon>Flavobacteriales</taxon>
        <taxon>Flavobacteriaceae</taxon>
        <taxon>Winogradskyella</taxon>
    </lineage>
</organism>
<protein>
    <submittedName>
        <fullName evidence="1">DUF1853 family protein</fullName>
    </submittedName>
</protein>
<sequence length="269" mass="32244">MKTQTILRYKGYLETPSLFVSENIIEYEILQLQSTYNDKIDPDSFKNNRLGKLVEEFVFHQLKKKSEIKIVSQNLQIQNGKQTIGELDLLYYANELPIHLEIVYKFYLYDSLKHYSNPLFYWICPNRKDTLDYKLEKLKRKQFPLLYTDQTKLQLKKLGFTINNIKQQLCFKAQLFLPYYNKKINVTPLNKACISGFYSSYKTISEFDTFQFYIPDKLDWLIKPHNNVEWLTFNNAKSKIDTFINTKKSPLVWLKGENKEIIKCFITWW</sequence>
<gene>
    <name evidence="1" type="ORF">GN138_01115</name>
</gene>
<comment type="caution">
    <text evidence="1">The sequence shown here is derived from an EMBL/GenBank/DDBJ whole genome shotgun (WGS) entry which is preliminary data.</text>
</comment>
<reference evidence="1 2" key="1">
    <citation type="submission" date="2019-12" db="EMBL/GenBank/DDBJ databases">
        <authorList>
            <person name="Li J."/>
        </authorList>
    </citation>
    <scope>NUCLEOTIDE SEQUENCE [LARGE SCALE GENOMIC DNA]</scope>
    <source>
        <strain evidence="1 2">HL2-2</strain>
    </source>
</reference>
<proteinExistence type="predicted"/>
<accession>A0A6L6U4L6</accession>
<evidence type="ECO:0000313" key="2">
    <source>
        <dbReference type="Proteomes" id="UP000478208"/>
    </source>
</evidence>
<dbReference type="EMBL" id="WOWS01000001">
    <property type="protein sequence ID" value="MUU77033.1"/>
    <property type="molecule type" value="Genomic_DNA"/>
</dbReference>
<name>A0A6L6U4L6_9FLAO</name>
<dbReference type="Pfam" id="PF08907">
    <property type="entry name" value="DUF1853"/>
    <property type="match status" value="1"/>
</dbReference>
<dbReference type="RefSeq" id="WP_157361477.1">
    <property type="nucleotide sequence ID" value="NZ_WOWS01000001.1"/>
</dbReference>
<keyword evidence="2" id="KW-1185">Reference proteome</keyword>
<evidence type="ECO:0000313" key="1">
    <source>
        <dbReference type="EMBL" id="MUU77033.1"/>
    </source>
</evidence>
<dbReference type="Proteomes" id="UP000478208">
    <property type="component" value="Unassembled WGS sequence"/>
</dbReference>
<dbReference type="InterPro" id="IPR015003">
    <property type="entry name" value="DUF1853"/>
</dbReference>